<feature type="region of interest" description="Disordered" evidence="1">
    <location>
        <begin position="23"/>
        <end position="51"/>
    </location>
</feature>
<evidence type="ECO:0000256" key="1">
    <source>
        <dbReference type="SAM" id="MobiDB-lite"/>
    </source>
</evidence>
<dbReference type="Proteomes" id="UP000469185">
    <property type="component" value="Unassembled WGS sequence"/>
</dbReference>
<dbReference type="Gene3D" id="3.40.190.10">
    <property type="entry name" value="Periplasmic binding protein-like II"/>
    <property type="match status" value="1"/>
</dbReference>
<evidence type="ECO:0000256" key="2">
    <source>
        <dbReference type="SAM" id="SignalP"/>
    </source>
</evidence>
<protein>
    <submittedName>
        <fullName evidence="3">Extracellular solute-binding protein</fullName>
    </submittedName>
</protein>
<dbReference type="PROSITE" id="PS51257">
    <property type="entry name" value="PROKAR_LIPOPROTEIN"/>
    <property type="match status" value="1"/>
</dbReference>
<proteinExistence type="predicted"/>
<dbReference type="PANTHER" id="PTHR43649:SF12">
    <property type="entry name" value="DIACETYLCHITOBIOSE BINDING PROTEIN DASA"/>
    <property type="match status" value="1"/>
</dbReference>
<dbReference type="PANTHER" id="PTHR43649">
    <property type="entry name" value="ARABINOSE-BINDING PROTEIN-RELATED"/>
    <property type="match status" value="1"/>
</dbReference>
<dbReference type="RefSeq" id="WP_163818706.1">
    <property type="nucleotide sequence ID" value="NZ_JAAGOB010000005.1"/>
</dbReference>
<accession>A0A6N9YLK2</accession>
<dbReference type="EMBL" id="JAAGOB010000005">
    <property type="protein sequence ID" value="NED95951.1"/>
    <property type="molecule type" value="Genomic_DNA"/>
</dbReference>
<reference evidence="3 4" key="1">
    <citation type="submission" date="2020-02" db="EMBL/GenBank/DDBJ databases">
        <authorList>
            <person name="Li X.-J."/>
            <person name="Feng X.-M."/>
        </authorList>
    </citation>
    <scope>NUCLEOTIDE SEQUENCE [LARGE SCALE GENOMIC DNA]</scope>
    <source>
        <strain evidence="3 4">CGMCC 4.7225</strain>
    </source>
</reference>
<dbReference type="SUPFAM" id="SSF53850">
    <property type="entry name" value="Periplasmic binding protein-like II"/>
    <property type="match status" value="1"/>
</dbReference>
<evidence type="ECO:0000313" key="4">
    <source>
        <dbReference type="Proteomes" id="UP000469185"/>
    </source>
</evidence>
<feature type="region of interest" description="Disordered" evidence="1">
    <location>
        <begin position="446"/>
        <end position="472"/>
    </location>
</feature>
<name>A0A6N9YLK2_9ACTN</name>
<dbReference type="Pfam" id="PF01547">
    <property type="entry name" value="SBP_bac_1"/>
    <property type="match status" value="1"/>
</dbReference>
<evidence type="ECO:0000313" key="3">
    <source>
        <dbReference type="EMBL" id="NED95951.1"/>
    </source>
</evidence>
<sequence>MRPAPVRWLVLVTAAGLTLAACASGTSNDNSTDTDESDDNAAESGSAFDPEAELEGELSIMGFGMGDEIAQVRYDEAVSVVDPVEVSVAEGELDIQQFLSSVATNDPPDLIRPNRDQIGTFASRGAIIPLDECVDGEGIDTSMFREAAIGQVTFEGQLYAIPEFNQVQITMANSELLDEAGLTLDDVDGSSWEAIEAATEAMHQKDGGKLSVIGFDSKLPEFLPLWARANDVALLSDDGRTAQLDDPKVVEALEWAVGIYDMQDGFGTVKAVRDSADFFGNGNQFASGELGAMPMEQWYVNVLNDVSPDAPLAFSTVKSRTGETIAYSSGSAWAIPAGSANPEAACRFIKTMTATESWMKAAEARAEARAEDDKPFTGLLTGNAVADEQIYDAFVEPSGDEKWDAAIEATYEANEHTVSLPANPADAQFKTAWQDAVNRVLNGQQEPQAAMEQAQEEAQAALDEAWAAWDED</sequence>
<comment type="caution">
    <text evidence="3">The sequence shown here is derived from an EMBL/GenBank/DDBJ whole genome shotgun (WGS) entry which is preliminary data.</text>
</comment>
<dbReference type="InterPro" id="IPR050490">
    <property type="entry name" value="Bact_solute-bd_prot1"/>
</dbReference>
<gene>
    <name evidence="3" type="ORF">G1H11_11585</name>
</gene>
<dbReference type="AlphaFoldDB" id="A0A6N9YLK2"/>
<dbReference type="InterPro" id="IPR006059">
    <property type="entry name" value="SBP"/>
</dbReference>
<organism evidence="3 4">
    <name type="scientific">Phytoactinopolyspora alkaliphila</name>
    <dbReference type="NCBI Taxonomy" id="1783498"/>
    <lineage>
        <taxon>Bacteria</taxon>
        <taxon>Bacillati</taxon>
        <taxon>Actinomycetota</taxon>
        <taxon>Actinomycetes</taxon>
        <taxon>Jiangellales</taxon>
        <taxon>Jiangellaceae</taxon>
        <taxon>Phytoactinopolyspora</taxon>
    </lineage>
</organism>
<feature type="chain" id="PRO_5026807210" evidence="2">
    <location>
        <begin position="24"/>
        <end position="472"/>
    </location>
</feature>
<keyword evidence="4" id="KW-1185">Reference proteome</keyword>
<feature type="signal peptide" evidence="2">
    <location>
        <begin position="1"/>
        <end position="23"/>
    </location>
</feature>
<keyword evidence="2" id="KW-0732">Signal</keyword>
<feature type="compositionally biased region" description="Acidic residues" evidence="1">
    <location>
        <begin position="32"/>
        <end position="41"/>
    </location>
</feature>